<name>A0A1M6HAK1_9BACT</name>
<sequence>MKKILSLSLIFMITLGINSCKKENENEPERVYTKTIERNFSNDFEKDLIEKAETFSGMGTVLQTGVRHVDK</sequence>
<keyword evidence="2" id="KW-1185">Reference proteome</keyword>
<evidence type="ECO:0000313" key="1">
    <source>
        <dbReference type="EMBL" id="SHJ19267.1"/>
    </source>
</evidence>
<reference evidence="1 2" key="1">
    <citation type="submission" date="2016-11" db="EMBL/GenBank/DDBJ databases">
        <authorList>
            <person name="Jaros S."/>
            <person name="Januszkiewicz K."/>
            <person name="Wedrychowicz H."/>
        </authorList>
    </citation>
    <scope>NUCLEOTIDE SEQUENCE [LARGE SCALE GENOMIC DNA]</scope>
    <source>
        <strain evidence="1 2">DSM 27063</strain>
    </source>
</reference>
<dbReference type="AlphaFoldDB" id="A0A1M6HAK1"/>
<protein>
    <submittedName>
        <fullName evidence="1">Uncharacterized protein</fullName>
    </submittedName>
</protein>
<dbReference type="OrthoDB" id="9811262at2"/>
<dbReference type="Proteomes" id="UP000184050">
    <property type="component" value="Unassembled WGS sequence"/>
</dbReference>
<evidence type="ECO:0000313" key="2">
    <source>
        <dbReference type="Proteomes" id="UP000184050"/>
    </source>
</evidence>
<proteinExistence type="predicted"/>
<accession>A0A1M6HAK1</accession>
<dbReference type="STRING" id="1168035.SAMN05444280_11314"/>
<organism evidence="1 2">
    <name type="scientific">Tangfeifania diversioriginum</name>
    <dbReference type="NCBI Taxonomy" id="1168035"/>
    <lineage>
        <taxon>Bacteria</taxon>
        <taxon>Pseudomonadati</taxon>
        <taxon>Bacteroidota</taxon>
        <taxon>Bacteroidia</taxon>
        <taxon>Marinilabiliales</taxon>
        <taxon>Prolixibacteraceae</taxon>
        <taxon>Tangfeifania</taxon>
    </lineage>
</organism>
<dbReference type="RefSeq" id="WP_073168878.1">
    <property type="nucleotide sequence ID" value="NZ_FQZE01000013.1"/>
</dbReference>
<gene>
    <name evidence="1" type="ORF">SAMN05444280_11314</name>
</gene>
<dbReference type="EMBL" id="FQZE01000013">
    <property type="protein sequence ID" value="SHJ19267.1"/>
    <property type="molecule type" value="Genomic_DNA"/>
</dbReference>